<evidence type="ECO:0000256" key="3">
    <source>
        <dbReference type="SAM" id="MobiDB-lite"/>
    </source>
</evidence>
<feature type="compositionally biased region" description="Acidic residues" evidence="3">
    <location>
        <begin position="240"/>
        <end position="249"/>
    </location>
</feature>
<comment type="subcellular location">
    <subcellularLocation>
        <location evidence="1">Nucleus</location>
    </subcellularLocation>
</comment>
<keyword evidence="5" id="KW-1185">Reference proteome</keyword>
<evidence type="ECO:0000256" key="2">
    <source>
        <dbReference type="ARBA" id="ARBA00023242"/>
    </source>
</evidence>
<dbReference type="GeneID" id="100369269"/>
<dbReference type="PANTHER" id="PTHR10252">
    <property type="entry name" value="HISTONE-LIKE TRANSCRIPTION FACTOR CCAAT-RELATED"/>
    <property type="match status" value="1"/>
</dbReference>
<dbReference type="InterPro" id="IPR009072">
    <property type="entry name" value="Histone-fold"/>
</dbReference>
<dbReference type="PANTHER" id="PTHR10252:SF5">
    <property type="entry name" value="DR1-ASSOCIATED COREPRESSOR"/>
    <property type="match status" value="1"/>
</dbReference>
<dbReference type="SUPFAM" id="SSF47113">
    <property type="entry name" value="Histone-fold"/>
    <property type="match status" value="1"/>
</dbReference>
<reference evidence="6" key="1">
    <citation type="submission" date="2025-08" db="UniProtKB">
        <authorList>
            <consortium name="RefSeq"/>
        </authorList>
    </citation>
    <scope>IDENTIFICATION</scope>
    <source>
        <tissue evidence="6">Testes</tissue>
    </source>
</reference>
<evidence type="ECO:0000313" key="6">
    <source>
        <dbReference type="RefSeq" id="XP_002733789.1"/>
    </source>
</evidence>
<evidence type="ECO:0000256" key="1">
    <source>
        <dbReference type="ARBA" id="ARBA00004123"/>
    </source>
</evidence>
<feature type="compositionally biased region" description="Low complexity" evidence="3">
    <location>
        <begin position="119"/>
        <end position="128"/>
    </location>
</feature>
<dbReference type="CDD" id="cd22906">
    <property type="entry name" value="HFD_DRAP1"/>
    <property type="match status" value="1"/>
</dbReference>
<keyword evidence="2" id="KW-0539">Nucleus</keyword>
<feature type="compositionally biased region" description="Acidic residues" evidence="3">
    <location>
        <begin position="129"/>
        <end position="143"/>
    </location>
</feature>
<evidence type="ECO:0000259" key="4">
    <source>
        <dbReference type="Pfam" id="PF00808"/>
    </source>
</evidence>
<name>A0ABM0GNE1_SACKO</name>
<protein>
    <submittedName>
        <fullName evidence="6">Dr1-associated corepressor-like</fullName>
    </submittedName>
</protein>
<organism evidence="5 6">
    <name type="scientific">Saccoglossus kowalevskii</name>
    <name type="common">Acorn worm</name>
    <dbReference type="NCBI Taxonomy" id="10224"/>
    <lineage>
        <taxon>Eukaryota</taxon>
        <taxon>Metazoa</taxon>
        <taxon>Hemichordata</taxon>
        <taxon>Enteropneusta</taxon>
        <taxon>Harrimaniidae</taxon>
        <taxon>Saccoglossus</taxon>
    </lineage>
</organism>
<gene>
    <name evidence="6" type="primary">LOC100369269</name>
</gene>
<dbReference type="InterPro" id="IPR050568">
    <property type="entry name" value="Transcr_DNA_Rep_Reg"/>
</dbReference>
<feature type="compositionally biased region" description="Basic residues" evidence="3">
    <location>
        <begin position="106"/>
        <end position="118"/>
    </location>
</feature>
<dbReference type="InterPro" id="IPR003958">
    <property type="entry name" value="CBFA_NFYB_domain"/>
</dbReference>
<dbReference type="RefSeq" id="XP_002733789.1">
    <property type="nucleotide sequence ID" value="XM_002733743.2"/>
</dbReference>
<feature type="domain" description="Transcription factor CBF/NF-Y/archaeal histone" evidence="4">
    <location>
        <begin position="11"/>
        <end position="72"/>
    </location>
</feature>
<feature type="region of interest" description="Disordered" evidence="3">
    <location>
        <begin position="98"/>
        <end position="200"/>
    </location>
</feature>
<dbReference type="Gene3D" id="1.10.20.10">
    <property type="entry name" value="Histone, subunit A"/>
    <property type="match status" value="1"/>
</dbReference>
<proteinExistence type="predicted"/>
<evidence type="ECO:0000313" key="5">
    <source>
        <dbReference type="Proteomes" id="UP000694865"/>
    </source>
</evidence>
<dbReference type="Proteomes" id="UP000694865">
    <property type="component" value="Unplaced"/>
</dbReference>
<accession>A0ABM0GNE1</accession>
<dbReference type="Pfam" id="PF00808">
    <property type="entry name" value="CBFD_NFYB_HMF"/>
    <property type="match status" value="1"/>
</dbReference>
<feature type="region of interest" description="Disordered" evidence="3">
    <location>
        <begin position="228"/>
        <end position="249"/>
    </location>
</feature>
<feature type="compositionally biased region" description="Low complexity" evidence="3">
    <location>
        <begin position="179"/>
        <end position="191"/>
    </location>
</feature>
<sequence>MPSKKKKYNSRFPPARIKKIMQTDEDVGKVAAPVPVLISKALEIFVKSLITKANEQTQSRNAKTMTTAHIKLGILNESKFDFLKDLVQNIPDIAAEEDEAAEQKTKHSVKNRKVRNNKTTRSSTTSEESTAEADSDVSDDEETIEKPVMKVPPQQPLARTPAFEHHAAGTNTGIPPHPSSSTSTSYSTPHSMQTSTLPTMPQMPHLPLIPQQSSYIPQMYLPSASCSAMGVLPTSTTNNQEDDDDDYDS</sequence>